<keyword evidence="4 5" id="KW-0472">Membrane</keyword>
<comment type="caution">
    <text evidence="6">The sequence shown here is derived from an EMBL/GenBank/DDBJ whole genome shotgun (WGS) entry which is preliminary data.</text>
</comment>
<reference evidence="6 7" key="1">
    <citation type="submission" date="2019-07" db="EMBL/GenBank/DDBJ databases">
        <title>The pathways for chlorine oxyanion respiration interact through the shared metabolite chlorate.</title>
        <authorList>
            <person name="Barnum T.P."/>
            <person name="Cheng Y."/>
            <person name="Hill K.A."/>
            <person name="Lucas L.N."/>
            <person name="Carlson H.K."/>
            <person name="Coates J.D."/>
        </authorList>
    </citation>
    <scope>NUCLEOTIDE SEQUENCE [LARGE SCALE GENOMIC DNA]</scope>
    <source>
        <strain evidence="6 7">SFB-3</strain>
    </source>
</reference>
<dbReference type="AlphaFoldDB" id="A0A557QG77"/>
<keyword evidence="7" id="KW-1185">Reference proteome</keyword>
<evidence type="ECO:0000256" key="1">
    <source>
        <dbReference type="ARBA" id="ARBA00004141"/>
    </source>
</evidence>
<comment type="subcellular location">
    <subcellularLocation>
        <location evidence="1">Membrane</location>
        <topology evidence="1">Multi-pass membrane protein</topology>
    </subcellularLocation>
</comment>
<feature type="transmembrane region" description="Helical" evidence="5">
    <location>
        <begin position="151"/>
        <end position="169"/>
    </location>
</feature>
<proteinExistence type="predicted"/>
<feature type="transmembrane region" description="Helical" evidence="5">
    <location>
        <begin position="196"/>
        <end position="229"/>
    </location>
</feature>
<evidence type="ECO:0000256" key="3">
    <source>
        <dbReference type="ARBA" id="ARBA00022989"/>
    </source>
</evidence>
<dbReference type="EMBL" id="VMNK01000018">
    <property type="protein sequence ID" value="TVO51893.1"/>
    <property type="molecule type" value="Genomic_DNA"/>
</dbReference>
<keyword evidence="3 5" id="KW-1133">Transmembrane helix</keyword>
<gene>
    <name evidence="6" type="ORF">FHP91_18510</name>
</gene>
<evidence type="ECO:0000256" key="5">
    <source>
        <dbReference type="SAM" id="Phobius"/>
    </source>
</evidence>
<sequence>MKDIFLAYARAVKSLTERGVLWHLVWPTLLAMVVWLILGIVLWDPMVAGVMSWIGQWDWVSARLDSSEVGAAAVLVLVKIALAVLFLPVIYVTAALLVAVVALPIMLEKVAKIRYGDLEMRRGGSNTGSAINAVAAVAVFIVGIVLTLPFWLIPGVGLVASILLTAWLNQRAFGYDALMLHGDREEMPRLRQEHRAALLGLGTGCALLAYIPIVNLFAPAFCGLAYVHYLLEALRRDRVGRGWVIADQAGR</sequence>
<name>A0A557QG77_9RHOO</name>
<protein>
    <submittedName>
        <fullName evidence="6">EI24 domain-containing protein</fullName>
    </submittedName>
</protein>
<feature type="transmembrane region" description="Helical" evidence="5">
    <location>
        <begin position="128"/>
        <end position="145"/>
    </location>
</feature>
<evidence type="ECO:0000256" key="2">
    <source>
        <dbReference type="ARBA" id="ARBA00022692"/>
    </source>
</evidence>
<keyword evidence="2 5" id="KW-0812">Transmembrane</keyword>
<feature type="transmembrane region" description="Helical" evidence="5">
    <location>
        <begin position="20"/>
        <end position="43"/>
    </location>
</feature>
<dbReference type="InterPro" id="IPR059112">
    <property type="entry name" value="CysZ/EI24"/>
</dbReference>
<dbReference type="Pfam" id="PF07264">
    <property type="entry name" value="EI24"/>
    <property type="match status" value="1"/>
</dbReference>
<organism evidence="6 7">
    <name type="scientific">Denitromonas halophila</name>
    <dbReference type="NCBI Taxonomy" id="1629404"/>
    <lineage>
        <taxon>Bacteria</taxon>
        <taxon>Pseudomonadati</taxon>
        <taxon>Pseudomonadota</taxon>
        <taxon>Betaproteobacteria</taxon>
        <taxon>Rhodocyclales</taxon>
        <taxon>Zoogloeaceae</taxon>
        <taxon>Denitromonas</taxon>
    </lineage>
</organism>
<evidence type="ECO:0000256" key="4">
    <source>
        <dbReference type="ARBA" id="ARBA00023136"/>
    </source>
</evidence>
<evidence type="ECO:0000313" key="6">
    <source>
        <dbReference type="EMBL" id="TVO51893.1"/>
    </source>
</evidence>
<dbReference type="Proteomes" id="UP000319502">
    <property type="component" value="Unassembled WGS sequence"/>
</dbReference>
<dbReference type="OrthoDB" id="8565703at2"/>
<feature type="transmembrane region" description="Helical" evidence="5">
    <location>
        <begin position="80"/>
        <end position="107"/>
    </location>
</feature>
<accession>A0A557QG77</accession>
<evidence type="ECO:0000313" key="7">
    <source>
        <dbReference type="Proteomes" id="UP000319502"/>
    </source>
</evidence>
<dbReference type="RefSeq" id="WP_144310985.1">
    <property type="nucleotide sequence ID" value="NZ_VMNK01000018.1"/>
</dbReference>